<feature type="transmembrane region" description="Helical" evidence="8">
    <location>
        <begin position="90"/>
        <end position="107"/>
    </location>
</feature>
<dbReference type="Pfam" id="PF00083">
    <property type="entry name" value="Sugar_tr"/>
    <property type="match status" value="1"/>
</dbReference>
<organism evidence="10 11">
    <name type="scientific">Trichomonascus ciferrii</name>
    <dbReference type="NCBI Taxonomy" id="44093"/>
    <lineage>
        <taxon>Eukaryota</taxon>
        <taxon>Fungi</taxon>
        <taxon>Dikarya</taxon>
        <taxon>Ascomycota</taxon>
        <taxon>Saccharomycotina</taxon>
        <taxon>Dipodascomycetes</taxon>
        <taxon>Dipodascales</taxon>
        <taxon>Trichomonascaceae</taxon>
        <taxon>Trichomonascus</taxon>
        <taxon>Trichomonascus ciferrii complex</taxon>
    </lineage>
</organism>
<dbReference type="InterPro" id="IPR036259">
    <property type="entry name" value="MFS_trans_sf"/>
</dbReference>
<dbReference type="EMBL" id="SWFS01000306">
    <property type="protein sequence ID" value="KAA8910656.1"/>
    <property type="molecule type" value="Genomic_DNA"/>
</dbReference>
<dbReference type="SUPFAM" id="SSF103473">
    <property type="entry name" value="MFS general substrate transporter"/>
    <property type="match status" value="1"/>
</dbReference>
<feature type="transmembrane region" description="Helical" evidence="8">
    <location>
        <begin position="458"/>
        <end position="478"/>
    </location>
</feature>
<comment type="subcellular location">
    <subcellularLocation>
        <location evidence="1">Membrane</location>
        <topology evidence="1">Multi-pass membrane protein</topology>
    </subcellularLocation>
</comment>
<protein>
    <recommendedName>
        <fullName evidence="9">Major facilitator superfamily (MFS) profile domain-containing protein</fullName>
    </recommendedName>
</protein>
<keyword evidence="11" id="KW-1185">Reference proteome</keyword>
<feature type="transmembrane region" description="Helical" evidence="8">
    <location>
        <begin position="147"/>
        <end position="165"/>
    </location>
</feature>
<evidence type="ECO:0000256" key="5">
    <source>
        <dbReference type="ARBA" id="ARBA00022989"/>
    </source>
</evidence>
<dbReference type="PROSITE" id="PS50850">
    <property type="entry name" value="MFS"/>
    <property type="match status" value="1"/>
</dbReference>
<feature type="transmembrane region" description="Helical" evidence="8">
    <location>
        <begin position="297"/>
        <end position="319"/>
    </location>
</feature>
<feature type="transmembrane region" description="Helical" evidence="8">
    <location>
        <begin position="205"/>
        <end position="226"/>
    </location>
</feature>
<evidence type="ECO:0000256" key="3">
    <source>
        <dbReference type="ARBA" id="ARBA00022448"/>
    </source>
</evidence>
<dbReference type="PROSITE" id="PS00217">
    <property type="entry name" value="SUGAR_TRANSPORT_2"/>
    <property type="match status" value="1"/>
</dbReference>
<feature type="transmembrane region" description="Helical" evidence="8">
    <location>
        <begin position="119"/>
        <end position="141"/>
    </location>
</feature>
<dbReference type="PANTHER" id="PTHR48020">
    <property type="entry name" value="PROTON MYO-INOSITOL COTRANSPORTER"/>
    <property type="match status" value="1"/>
</dbReference>
<dbReference type="InterPro" id="IPR020846">
    <property type="entry name" value="MFS_dom"/>
</dbReference>
<dbReference type="InterPro" id="IPR003663">
    <property type="entry name" value="Sugar/inositol_transpt"/>
</dbReference>
<evidence type="ECO:0000256" key="1">
    <source>
        <dbReference type="ARBA" id="ARBA00004141"/>
    </source>
</evidence>
<evidence type="ECO:0000313" key="10">
    <source>
        <dbReference type="EMBL" id="KAA8910656.1"/>
    </source>
</evidence>
<sequence length="522" mass="58321">MMIDSEKLETAHIDDKDLANLDSQIQEFEDAAPKPGFFQYQFPSPKVATWFLASFASFGGLLSGVDQSVISGANLFMPKDLGLDDQQSSLTNSAVPLGAVFGSLLITPANEWFGRRNAILISLLLYTVGGALEAAAMNYAMILSSRLILGAGLGLEGGTVPMYVAESAQSSVRGRLVSLYQLCIALGEVLGYAIAAMFVNVKGEWRYMLGSSLVFSTIMFVGVLFLPESPRWLMHKKREMDAYMSWRNLRGFGTDQDKMEFFEMKHTAYYELENANQDEKKHKWMDFFTNGRARRGLIYANIMVALGQLTGINGIMYYMSTMMKMVGFNDQDAVFMSLVGGGALLIGAIPAIMWMDRVGRRKWAISILPCCFVGLLLVGLAFLPGNSLVQTEGLYLTGLLIYTLCFGPYACLTWVLPSESYPTYLRSYGMTISSCLIFLFSFIITYNFTQMVQSMTQIGTFLGFYGGIAFVGWIYQIFFMPETKDKTLEELDLVFEMSTKDLMNQNIRECKDFIARFCGSRK</sequence>
<feature type="domain" description="Major facilitator superfamily (MFS) profile" evidence="9">
    <location>
        <begin position="52"/>
        <end position="484"/>
    </location>
</feature>
<gene>
    <name evidence="10" type="ORF">TRICI_004090</name>
</gene>
<comment type="similarity">
    <text evidence="2 7">Belongs to the major facilitator superfamily. Sugar transporter (TC 2.A.1.1) family.</text>
</comment>
<evidence type="ECO:0000256" key="4">
    <source>
        <dbReference type="ARBA" id="ARBA00022692"/>
    </source>
</evidence>
<dbReference type="Proteomes" id="UP000761534">
    <property type="component" value="Unassembled WGS sequence"/>
</dbReference>
<feature type="transmembrane region" description="Helical" evidence="8">
    <location>
        <begin position="428"/>
        <end position="446"/>
    </location>
</feature>
<dbReference type="InterPro" id="IPR005829">
    <property type="entry name" value="Sugar_transporter_CS"/>
</dbReference>
<dbReference type="InterPro" id="IPR050814">
    <property type="entry name" value="Myo-inositol_Transporter"/>
</dbReference>
<reference evidence="10" key="1">
    <citation type="journal article" date="2019" name="G3 (Bethesda)">
        <title>Genome Assemblies of Two Rare Opportunistic Yeast Pathogens: Diutina rugosa (syn. Candida rugosa) and Trichomonascus ciferrii (syn. Candida ciferrii).</title>
        <authorList>
            <person name="Mixao V."/>
            <person name="Saus E."/>
            <person name="Hansen A.P."/>
            <person name="Lass-Florl C."/>
            <person name="Gabaldon T."/>
        </authorList>
    </citation>
    <scope>NUCLEOTIDE SEQUENCE</scope>
    <source>
        <strain evidence="10">CBS 4856</strain>
    </source>
</reference>
<keyword evidence="4 8" id="KW-0812">Transmembrane</keyword>
<dbReference type="AlphaFoldDB" id="A0A642V1J1"/>
<keyword evidence="3 7" id="KW-0813">Transport</keyword>
<feature type="transmembrane region" description="Helical" evidence="8">
    <location>
        <begin position="177"/>
        <end position="199"/>
    </location>
</feature>
<dbReference type="OrthoDB" id="6339427at2759"/>
<evidence type="ECO:0000256" key="7">
    <source>
        <dbReference type="RuleBase" id="RU003346"/>
    </source>
</evidence>
<evidence type="ECO:0000259" key="9">
    <source>
        <dbReference type="PROSITE" id="PS50850"/>
    </source>
</evidence>
<accession>A0A642V1J1</accession>
<dbReference type="GO" id="GO:0015791">
    <property type="term" value="P:polyol transmembrane transport"/>
    <property type="evidence" value="ECO:0007669"/>
    <property type="project" value="UniProtKB-ARBA"/>
</dbReference>
<dbReference type="PROSITE" id="PS00216">
    <property type="entry name" value="SUGAR_TRANSPORT_1"/>
    <property type="match status" value="1"/>
</dbReference>
<evidence type="ECO:0000313" key="11">
    <source>
        <dbReference type="Proteomes" id="UP000761534"/>
    </source>
</evidence>
<dbReference type="NCBIfam" id="TIGR00879">
    <property type="entry name" value="SP"/>
    <property type="match status" value="1"/>
</dbReference>
<name>A0A642V1J1_9ASCO</name>
<dbReference type="GO" id="GO:0022857">
    <property type="term" value="F:transmembrane transporter activity"/>
    <property type="evidence" value="ECO:0007669"/>
    <property type="project" value="InterPro"/>
</dbReference>
<dbReference type="GO" id="GO:0015798">
    <property type="term" value="P:myo-inositol transport"/>
    <property type="evidence" value="ECO:0007669"/>
    <property type="project" value="UniProtKB-ARBA"/>
</dbReference>
<dbReference type="VEuPathDB" id="FungiDB:TRICI_004090"/>
<proteinExistence type="inferred from homology"/>
<evidence type="ECO:0000256" key="2">
    <source>
        <dbReference type="ARBA" id="ARBA00010992"/>
    </source>
</evidence>
<keyword evidence="5 8" id="KW-1133">Transmembrane helix</keyword>
<dbReference type="FunFam" id="1.20.1250.20:FF:000134">
    <property type="entry name" value="MFS sugar transporter protein"/>
    <property type="match status" value="1"/>
</dbReference>
<dbReference type="Gene3D" id="1.20.1250.20">
    <property type="entry name" value="MFS general substrate transporter like domains"/>
    <property type="match status" value="1"/>
</dbReference>
<evidence type="ECO:0000256" key="8">
    <source>
        <dbReference type="SAM" id="Phobius"/>
    </source>
</evidence>
<evidence type="ECO:0000256" key="6">
    <source>
        <dbReference type="ARBA" id="ARBA00023136"/>
    </source>
</evidence>
<feature type="transmembrane region" description="Helical" evidence="8">
    <location>
        <begin position="363"/>
        <end position="383"/>
    </location>
</feature>
<dbReference type="PRINTS" id="PR00171">
    <property type="entry name" value="SUGRTRNSPORT"/>
</dbReference>
<keyword evidence="6 8" id="KW-0472">Membrane</keyword>
<dbReference type="InterPro" id="IPR005828">
    <property type="entry name" value="MFS_sugar_transport-like"/>
</dbReference>
<dbReference type="GO" id="GO:0016020">
    <property type="term" value="C:membrane"/>
    <property type="evidence" value="ECO:0007669"/>
    <property type="project" value="UniProtKB-SubCell"/>
</dbReference>
<feature type="transmembrane region" description="Helical" evidence="8">
    <location>
        <begin position="47"/>
        <end position="70"/>
    </location>
</feature>
<comment type="caution">
    <text evidence="10">The sequence shown here is derived from an EMBL/GenBank/DDBJ whole genome shotgun (WGS) entry which is preliminary data.</text>
</comment>
<feature type="transmembrane region" description="Helical" evidence="8">
    <location>
        <begin position="395"/>
        <end position="416"/>
    </location>
</feature>
<feature type="transmembrane region" description="Helical" evidence="8">
    <location>
        <begin position="334"/>
        <end position="354"/>
    </location>
</feature>
<dbReference type="PANTHER" id="PTHR48020:SF9">
    <property type="entry name" value="MAJOR FACILITATOR SUPERFAMILY (MFS) PROFILE DOMAIN-CONTAINING PROTEIN"/>
    <property type="match status" value="1"/>
</dbReference>